<name>A0A1I2GQB0_9BACT</name>
<dbReference type="Pfam" id="PF14023">
    <property type="entry name" value="Bestrophin-like"/>
    <property type="match status" value="1"/>
</dbReference>
<feature type="transmembrane region" description="Helical" evidence="1">
    <location>
        <begin position="20"/>
        <end position="48"/>
    </location>
</feature>
<feature type="transmembrane region" description="Helical" evidence="1">
    <location>
        <begin position="208"/>
        <end position="229"/>
    </location>
</feature>
<gene>
    <name evidence="2" type="ORF">SAMN05216167_13429</name>
</gene>
<dbReference type="Proteomes" id="UP000198598">
    <property type="component" value="Unassembled WGS sequence"/>
</dbReference>
<evidence type="ECO:0000313" key="2">
    <source>
        <dbReference type="EMBL" id="SFF19179.1"/>
    </source>
</evidence>
<proteinExistence type="predicted"/>
<dbReference type="EMBL" id="FOLQ01000034">
    <property type="protein sequence ID" value="SFF19179.1"/>
    <property type="molecule type" value="Genomic_DNA"/>
</dbReference>
<evidence type="ECO:0000313" key="3">
    <source>
        <dbReference type="Proteomes" id="UP000198598"/>
    </source>
</evidence>
<accession>A0A1I2GQB0</accession>
<sequence length="288" mass="31891">MPQPANWSPLVHAVDDNGLFMIWLYNLPTWLFALLTMSGFVSLALVGLRLIHRRLHASSLATLIDNGTVGWFFSGVTVLYGLLLGLLTVATWTNYTQATGLASQEAASLAVLYRDLAGYPLPERIQLQTQLRTYTRFIIDQSWPLQRQGLIHDGESGELFGLQEPLMGFEPTTETGKILHQEAIRTFNSLVELRRLRAESISGSVPGVIWYVVLLGALLTLTFGYLFVVKSFWFHGVLVSLLGAVIGLLIFLIAALDHPYWGEVSVSPQAYELVLSKVMSSGVDSPKK</sequence>
<keyword evidence="1" id="KW-0812">Transmembrane</keyword>
<keyword evidence="1" id="KW-0472">Membrane</keyword>
<dbReference type="OrthoDB" id="9776669at2"/>
<dbReference type="InterPro" id="IPR025333">
    <property type="entry name" value="DUF4239"/>
</dbReference>
<reference evidence="2 3" key="1">
    <citation type="submission" date="2016-10" db="EMBL/GenBank/DDBJ databases">
        <authorList>
            <person name="de Groot N.N."/>
        </authorList>
    </citation>
    <scope>NUCLEOTIDE SEQUENCE [LARGE SCALE GENOMIC DNA]</scope>
    <source>
        <strain evidence="2 3">DSM 26130</strain>
    </source>
</reference>
<dbReference type="AlphaFoldDB" id="A0A1I2GQB0"/>
<dbReference type="RefSeq" id="WP_093834488.1">
    <property type="nucleotide sequence ID" value="NZ_FOLQ01000034.1"/>
</dbReference>
<keyword evidence="1" id="KW-1133">Transmembrane helix</keyword>
<keyword evidence="3" id="KW-1185">Reference proteome</keyword>
<organism evidence="2 3">
    <name type="scientific">Spirosoma endophyticum</name>
    <dbReference type="NCBI Taxonomy" id="662367"/>
    <lineage>
        <taxon>Bacteria</taxon>
        <taxon>Pseudomonadati</taxon>
        <taxon>Bacteroidota</taxon>
        <taxon>Cytophagia</taxon>
        <taxon>Cytophagales</taxon>
        <taxon>Cytophagaceae</taxon>
        <taxon>Spirosoma</taxon>
    </lineage>
</organism>
<dbReference type="STRING" id="662367.SAMN05216167_13429"/>
<feature type="transmembrane region" description="Helical" evidence="1">
    <location>
        <begin position="69"/>
        <end position="92"/>
    </location>
</feature>
<feature type="transmembrane region" description="Helical" evidence="1">
    <location>
        <begin position="236"/>
        <end position="256"/>
    </location>
</feature>
<evidence type="ECO:0000256" key="1">
    <source>
        <dbReference type="SAM" id="Phobius"/>
    </source>
</evidence>
<evidence type="ECO:0008006" key="4">
    <source>
        <dbReference type="Google" id="ProtNLM"/>
    </source>
</evidence>
<protein>
    <recommendedName>
        <fullName evidence="4">DUF4239 domain-containing protein</fullName>
    </recommendedName>
</protein>